<evidence type="ECO:0000313" key="2">
    <source>
        <dbReference type="EMBL" id="APG65919.1"/>
    </source>
</evidence>
<reference evidence="2 3" key="1">
    <citation type="submission" date="2016-11" db="EMBL/GenBank/DDBJ databases">
        <title>Tenacibaculum sp. LPB0136, isolated from marine environment.</title>
        <authorList>
            <person name="Kim E."/>
            <person name="Yi H."/>
        </authorList>
    </citation>
    <scope>NUCLEOTIDE SEQUENCE [LARGE SCALE GENOMIC DNA]</scope>
    <source>
        <strain evidence="2 3">LPB0136</strain>
    </source>
</reference>
<organism evidence="2 3">
    <name type="scientific">Tenacibaculum todarodis</name>
    <dbReference type="NCBI Taxonomy" id="1850252"/>
    <lineage>
        <taxon>Bacteria</taxon>
        <taxon>Pseudomonadati</taxon>
        <taxon>Bacteroidota</taxon>
        <taxon>Flavobacteriia</taxon>
        <taxon>Flavobacteriales</taxon>
        <taxon>Flavobacteriaceae</taxon>
        <taxon>Tenacibaculum</taxon>
    </lineage>
</organism>
<proteinExistence type="predicted"/>
<dbReference type="PROSITE" id="PS51257">
    <property type="entry name" value="PROKAR_LIPOPROTEIN"/>
    <property type="match status" value="1"/>
</dbReference>
<dbReference type="InterPro" id="IPR021314">
    <property type="entry name" value="DUF2911"/>
</dbReference>
<evidence type="ECO:0008006" key="4">
    <source>
        <dbReference type="Google" id="ProtNLM"/>
    </source>
</evidence>
<name>A0A1L3JLE7_9FLAO</name>
<dbReference type="EMBL" id="CP018155">
    <property type="protein sequence ID" value="APG65919.1"/>
    <property type="molecule type" value="Genomic_DNA"/>
</dbReference>
<evidence type="ECO:0000313" key="3">
    <source>
        <dbReference type="Proteomes" id="UP000181898"/>
    </source>
</evidence>
<gene>
    <name evidence="2" type="ORF">LPB136_11330</name>
</gene>
<accession>A0A1L3JLE7</accession>
<evidence type="ECO:0000256" key="1">
    <source>
        <dbReference type="SAM" id="MobiDB-lite"/>
    </source>
</evidence>
<feature type="region of interest" description="Disordered" evidence="1">
    <location>
        <begin position="21"/>
        <end position="42"/>
    </location>
</feature>
<dbReference type="KEGG" id="ten:LPB136_11330"/>
<dbReference type="AlphaFoldDB" id="A0A1L3JLE7"/>
<dbReference type="Proteomes" id="UP000181898">
    <property type="component" value="Chromosome"/>
</dbReference>
<feature type="compositionally biased region" description="Basic and acidic residues" evidence="1">
    <location>
        <begin position="22"/>
        <end position="40"/>
    </location>
</feature>
<dbReference type="RefSeq" id="WP_072556441.1">
    <property type="nucleotide sequence ID" value="NZ_CP018155.1"/>
</dbReference>
<sequence length="196" mass="22282">MKKLIIVLVLITTIFSCKNKTKKTDNNEHKNHSTKSVKEKIPKKKVLSPHQSTMAMIGKAHIHIDYSSPGVRGRIIFGGLVGYDNVWQAGAHNATWIGTNKDLIINNEMLPKGKYGFFTIPSKGDWTVMINKNWDQHGKDEYDAKDDVIRFKVTPTLSDKITEHLEYKVEKTGDTEGAITLVWEKVTINFPFKLNK</sequence>
<keyword evidence="3" id="KW-1185">Reference proteome</keyword>
<dbReference type="Pfam" id="PF11138">
    <property type="entry name" value="DUF2911"/>
    <property type="match status" value="1"/>
</dbReference>
<dbReference type="OrthoDB" id="187854at2"/>
<protein>
    <recommendedName>
        <fullName evidence="4">DUF2911 domain-containing protein</fullName>
    </recommendedName>
</protein>
<dbReference type="STRING" id="1850252.LPB136_11330"/>